<dbReference type="AlphaFoldDB" id="A0A9D4UZW6"/>
<reference evidence="1" key="1">
    <citation type="submission" date="2021-01" db="EMBL/GenBank/DDBJ databases">
        <title>Adiantum capillus-veneris genome.</title>
        <authorList>
            <person name="Fang Y."/>
            <person name="Liao Q."/>
        </authorList>
    </citation>
    <scope>NUCLEOTIDE SEQUENCE</scope>
    <source>
        <strain evidence="1">H3</strain>
        <tissue evidence="1">Leaf</tissue>
    </source>
</reference>
<dbReference type="EMBL" id="JABFUD020000008">
    <property type="protein sequence ID" value="KAI5076865.1"/>
    <property type="molecule type" value="Genomic_DNA"/>
</dbReference>
<evidence type="ECO:0000313" key="1">
    <source>
        <dbReference type="EMBL" id="KAI5076865.1"/>
    </source>
</evidence>
<keyword evidence="2" id="KW-1185">Reference proteome</keyword>
<accession>A0A9D4UZW6</accession>
<gene>
    <name evidence="1" type="ORF">GOP47_0008930</name>
</gene>
<dbReference type="Proteomes" id="UP000886520">
    <property type="component" value="Chromosome 8"/>
</dbReference>
<organism evidence="1 2">
    <name type="scientific">Adiantum capillus-veneris</name>
    <name type="common">Maidenhair fern</name>
    <dbReference type="NCBI Taxonomy" id="13818"/>
    <lineage>
        <taxon>Eukaryota</taxon>
        <taxon>Viridiplantae</taxon>
        <taxon>Streptophyta</taxon>
        <taxon>Embryophyta</taxon>
        <taxon>Tracheophyta</taxon>
        <taxon>Polypodiopsida</taxon>
        <taxon>Polypodiidae</taxon>
        <taxon>Polypodiales</taxon>
        <taxon>Pteridineae</taxon>
        <taxon>Pteridaceae</taxon>
        <taxon>Vittarioideae</taxon>
        <taxon>Adiantum</taxon>
    </lineage>
</organism>
<proteinExistence type="predicted"/>
<evidence type="ECO:0000313" key="2">
    <source>
        <dbReference type="Proteomes" id="UP000886520"/>
    </source>
</evidence>
<protein>
    <submittedName>
        <fullName evidence="1">Uncharacterized protein</fullName>
    </submittedName>
</protein>
<name>A0A9D4UZW6_ADICA</name>
<sequence length="102" mass="12034">MYARIMFLPLQYMQTFEEAFTIGFFKMDSTIFNPLTKDLQVRHIAYQSAVHNNPFKDLYIQADVYWSPTCPTVVMSPPCKAYQISIFMSKTSYHFDPLVWVM</sequence>
<comment type="caution">
    <text evidence="1">The sequence shown here is derived from an EMBL/GenBank/DDBJ whole genome shotgun (WGS) entry which is preliminary data.</text>
</comment>